<accession>A0A7S4NR33</accession>
<reference evidence="1" key="1">
    <citation type="submission" date="2021-01" db="EMBL/GenBank/DDBJ databases">
        <authorList>
            <person name="Corre E."/>
            <person name="Pelletier E."/>
            <person name="Niang G."/>
            <person name="Scheremetjew M."/>
            <person name="Finn R."/>
            <person name="Kale V."/>
            <person name="Holt S."/>
            <person name="Cochrane G."/>
            <person name="Meng A."/>
            <person name="Brown T."/>
            <person name="Cohen L."/>
        </authorList>
    </citation>
    <scope>NUCLEOTIDE SEQUENCE</scope>
    <source>
        <strain evidence="1">CCMP 2712</strain>
    </source>
</reference>
<evidence type="ECO:0000313" key="1">
    <source>
        <dbReference type="EMBL" id="CAE2303301.1"/>
    </source>
</evidence>
<organism evidence="1">
    <name type="scientific">Guillardia theta</name>
    <name type="common">Cryptophyte</name>
    <name type="synonym">Cryptomonas phi</name>
    <dbReference type="NCBI Taxonomy" id="55529"/>
    <lineage>
        <taxon>Eukaryota</taxon>
        <taxon>Cryptophyceae</taxon>
        <taxon>Pyrenomonadales</taxon>
        <taxon>Geminigeraceae</taxon>
        <taxon>Guillardia</taxon>
    </lineage>
</organism>
<sequence length="135" mass="15227">MSLSSGTVLDFCISGFNNSTIQKVIEFWVYILFLLLEIDCHLSKKVKLKPAAQRMSKIKITFTFDRSRSCWSATVDSNSFISSSLLFELRLYSIKTKITAFQSEGEMILHVKRCSENALLSTTASSSEVSMYVLS</sequence>
<dbReference type="EMBL" id="HBKN01021895">
    <property type="protein sequence ID" value="CAE2303301.1"/>
    <property type="molecule type" value="Transcribed_RNA"/>
</dbReference>
<protein>
    <submittedName>
        <fullName evidence="1">Uncharacterized protein</fullName>
    </submittedName>
</protein>
<proteinExistence type="predicted"/>
<dbReference type="AlphaFoldDB" id="A0A7S4NR33"/>
<gene>
    <name evidence="1" type="ORF">GTHE00462_LOCUS17172</name>
</gene>
<name>A0A7S4NR33_GUITH</name>